<name>A0AAQ3JTA6_9LILI</name>
<dbReference type="Pfam" id="PF13041">
    <property type="entry name" value="PPR_2"/>
    <property type="match status" value="2"/>
</dbReference>
<feature type="repeat" description="PPR" evidence="2">
    <location>
        <begin position="486"/>
        <end position="521"/>
    </location>
</feature>
<dbReference type="AlphaFoldDB" id="A0AAQ3JTA6"/>
<keyword evidence="4" id="KW-1185">Reference proteome</keyword>
<organism evidence="3 4">
    <name type="scientific">Canna indica</name>
    <name type="common">Indian-shot</name>
    <dbReference type="NCBI Taxonomy" id="4628"/>
    <lineage>
        <taxon>Eukaryota</taxon>
        <taxon>Viridiplantae</taxon>
        <taxon>Streptophyta</taxon>
        <taxon>Embryophyta</taxon>
        <taxon>Tracheophyta</taxon>
        <taxon>Spermatophyta</taxon>
        <taxon>Magnoliopsida</taxon>
        <taxon>Liliopsida</taxon>
        <taxon>Zingiberales</taxon>
        <taxon>Cannaceae</taxon>
        <taxon>Canna</taxon>
    </lineage>
</organism>
<gene>
    <name evidence="3" type="ORF">Cni_G03324</name>
</gene>
<keyword evidence="1" id="KW-0677">Repeat</keyword>
<evidence type="ECO:0000313" key="4">
    <source>
        <dbReference type="Proteomes" id="UP001327560"/>
    </source>
</evidence>
<dbReference type="Gene3D" id="1.25.40.10">
    <property type="entry name" value="Tetratricopeptide repeat domain"/>
    <property type="match status" value="4"/>
</dbReference>
<dbReference type="GO" id="GO:0009451">
    <property type="term" value="P:RNA modification"/>
    <property type="evidence" value="ECO:0007669"/>
    <property type="project" value="InterPro"/>
</dbReference>
<evidence type="ECO:0000256" key="1">
    <source>
        <dbReference type="ARBA" id="ARBA00022737"/>
    </source>
</evidence>
<dbReference type="GO" id="GO:0003723">
    <property type="term" value="F:RNA binding"/>
    <property type="evidence" value="ECO:0007669"/>
    <property type="project" value="InterPro"/>
</dbReference>
<dbReference type="PANTHER" id="PTHR47926">
    <property type="entry name" value="PENTATRICOPEPTIDE REPEAT-CONTAINING PROTEIN"/>
    <property type="match status" value="1"/>
</dbReference>
<dbReference type="InterPro" id="IPR002885">
    <property type="entry name" value="PPR_rpt"/>
</dbReference>
<proteinExistence type="predicted"/>
<dbReference type="PANTHER" id="PTHR47926:SF342">
    <property type="entry name" value="TETRATRICOPEPTIDE-LIKE HELICAL DOMAIN-CONTAINING PROTEIN-RELATED"/>
    <property type="match status" value="1"/>
</dbReference>
<dbReference type="InterPro" id="IPR046960">
    <property type="entry name" value="PPR_At4g14850-like_plant"/>
</dbReference>
<protein>
    <submittedName>
        <fullName evidence="3">Pentatricopeptide repeat-containing protein</fullName>
    </submittedName>
</protein>
<feature type="repeat" description="PPR" evidence="2">
    <location>
        <begin position="451"/>
        <end position="485"/>
    </location>
</feature>
<dbReference type="InterPro" id="IPR011990">
    <property type="entry name" value="TPR-like_helical_dom_sf"/>
</dbReference>
<sequence length="630" mass="70085">MFDEMRHRNVVSWTTLISAQTRSGNPDMSIRSFAQMLNDGSTEPNRYTYSAALKSCSMVGNLQLGKQIHGHVLKNSNLQSDVVLMNTIIDMYVKCGSLSEARRVFDEFSLANSTSWNTIISGYFREGNALEAENLFHNFPIPDAISYNAMIAGFAEIGSSKALGYVYLMHSRGIKLDHYTLPCALKTCGNFKFEKMGKQIHSYIIKCGSVSSCFIGSSLIDMYSNCSQINDAVKLYDEFLGHKTCFSNKLPLLNSMISGFVTNGYNIHALNLILEVHSSGTQLDHFTFSSALQLCSNLQCMRIGRQVHGLVIISGFQIDHIVGSNLVGLYSRCGNLVDALRLFQDLPQKDIIAWTELITGCLLQGSNELVFYLFRELIRLKINLDDFVVSSILKACSVISWVHGGKQVHAYIVKGGFESESITVTSLIDMYSKCGDIDDGFRVFECAAKKDTVCWTGIIAGCGNNGKATEALKLFQEMIKAKVEPNEITFLSVLSACRHAGLVEEACRIFKSMQDSSGVKPRVEHRHCLIDILCRAGLFNEAKQLISEMSNKLDENKQNSLLSDWLIHQNSEIGKVDLFQSISCDASSYVALSNAYASKGLWDVSAKCREISRRVHIKNAGKSWLQIRTQ</sequence>
<dbReference type="Pfam" id="PF01535">
    <property type="entry name" value="PPR"/>
    <property type="match status" value="7"/>
</dbReference>
<dbReference type="EMBL" id="CP136890">
    <property type="protein sequence ID" value="WOK94619.1"/>
    <property type="molecule type" value="Genomic_DNA"/>
</dbReference>
<dbReference type="PROSITE" id="PS51375">
    <property type="entry name" value="PPR"/>
    <property type="match status" value="4"/>
</dbReference>
<feature type="repeat" description="PPR" evidence="2">
    <location>
        <begin position="81"/>
        <end position="115"/>
    </location>
</feature>
<reference evidence="3 4" key="1">
    <citation type="submission" date="2023-10" db="EMBL/GenBank/DDBJ databases">
        <title>Chromosome-scale genome assembly provides insights into flower coloration mechanisms of Canna indica.</title>
        <authorList>
            <person name="Li C."/>
        </authorList>
    </citation>
    <scope>NUCLEOTIDE SEQUENCE [LARGE SCALE GENOMIC DNA]</scope>
    <source>
        <tissue evidence="3">Flower</tissue>
    </source>
</reference>
<dbReference type="FunFam" id="1.25.40.10:FF:000442">
    <property type="entry name" value="Pentatricopeptide repeat-containing protein At3g49710"/>
    <property type="match status" value="1"/>
</dbReference>
<dbReference type="FunFam" id="1.25.40.10:FF:000285">
    <property type="entry name" value="Pentatricopeptide repeat-containing protein, chloroplastic"/>
    <property type="match status" value="1"/>
</dbReference>
<dbReference type="FunFam" id="1.25.40.10:FF:000090">
    <property type="entry name" value="Pentatricopeptide repeat-containing protein, chloroplastic"/>
    <property type="match status" value="1"/>
</dbReference>
<evidence type="ECO:0000313" key="3">
    <source>
        <dbReference type="EMBL" id="WOK94619.1"/>
    </source>
</evidence>
<evidence type="ECO:0000256" key="2">
    <source>
        <dbReference type="PROSITE-ProRule" id="PRU00708"/>
    </source>
</evidence>
<accession>A0AAQ3JTA6</accession>
<dbReference type="NCBIfam" id="TIGR00756">
    <property type="entry name" value="PPR"/>
    <property type="match status" value="5"/>
</dbReference>
<feature type="repeat" description="PPR" evidence="2">
    <location>
        <begin position="9"/>
        <end position="43"/>
    </location>
</feature>
<dbReference type="Proteomes" id="UP001327560">
    <property type="component" value="Chromosome 1"/>
</dbReference>